<evidence type="ECO:0000313" key="2">
    <source>
        <dbReference type="Proteomes" id="UP001190700"/>
    </source>
</evidence>
<dbReference type="Gene3D" id="3.20.20.80">
    <property type="entry name" value="Glycosidases"/>
    <property type="match status" value="1"/>
</dbReference>
<keyword evidence="2" id="KW-1185">Reference proteome</keyword>
<dbReference type="Proteomes" id="UP001190700">
    <property type="component" value="Unassembled WGS sequence"/>
</dbReference>
<gene>
    <name evidence="1" type="ORF">CYMTET_6567</name>
</gene>
<proteinExistence type="predicted"/>
<organism evidence="1 2">
    <name type="scientific">Cymbomonas tetramitiformis</name>
    <dbReference type="NCBI Taxonomy" id="36881"/>
    <lineage>
        <taxon>Eukaryota</taxon>
        <taxon>Viridiplantae</taxon>
        <taxon>Chlorophyta</taxon>
        <taxon>Pyramimonadophyceae</taxon>
        <taxon>Pyramimonadales</taxon>
        <taxon>Pyramimonadaceae</taxon>
        <taxon>Cymbomonas</taxon>
    </lineage>
</organism>
<comment type="caution">
    <text evidence="1">The sequence shown here is derived from an EMBL/GenBank/DDBJ whole genome shotgun (WGS) entry which is preliminary data.</text>
</comment>
<evidence type="ECO:0000313" key="1">
    <source>
        <dbReference type="EMBL" id="KAK3285838.1"/>
    </source>
</evidence>
<reference evidence="1 2" key="1">
    <citation type="journal article" date="2015" name="Genome Biol. Evol.">
        <title>Comparative Genomics of a Bacterivorous Green Alga Reveals Evolutionary Causalities and Consequences of Phago-Mixotrophic Mode of Nutrition.</title>
        <authorList>
            <person name="Burns J.A."/>
            <person name="Paasch A."/>
            <person name="Narechania A."/>
            <person name="Kim E."/>
        </authorList>
    </citation>
    <scope>NUCLEOTIDE SEQUENCE [LARGE SCALE GENOMIC DNA]</scope>
    <source>
        <strain evidence="1 2">PLY_AMNH</strain>
    </source>
</reference>
<dbReference type="AlphaFoldDB" id="A0AAE0GX62"/>
<accession>A0AAE0GX62</accession>
<dbReference type="InterPro" id="IPR017853">
    <property type="entry name" value="GH"/>
</dbReference>
<sequence>MTEFPKYKHGLQYFFGDMESCFPGHKRCNEKVELKAENYQKCFDTLKNEAKLNGLRFPILVHGPKAEEYTDLYKEMYSYARDSLGMHIYAVGLTVGHDMGDDWKTTEEGKWSEDPEQYTTWMADYVNYFKPDFVSPCKESGWDWDKMEAVVTLLRSKIEEGCPTKILGPDTQHVKYCLNMVKKKKYPLEDLFDVISTHSADNDFTADEEAHRELVDHFAEKGKPVWNSENPSYWKRGKEPSVVKDSDHPDGLPGVEDALKGGLNGLCLWHVIGGQQHKSLILIDGSLTDKGREFAENIIDSE</sequence>
<dbReference type="EMBL" id="LGRX02001606">
    <property type="protein sequence ID" value="KAK3285838.1"/>
    <property type="molecule type" value="Genomic_DNA"/>
</dbReference>
<protein>
    <submittedName>
        <fullName evidence="1">Uncharacterized protein</fullName>
    </submittedName>
</protein>
<dbReference type="SUPFAM" id="SSF51445">
    <property type="entry name" value="(Trans)glycosidases"/>
    <property type="match status" value="1"/>
</dbReference>
<name>A0AAE0GX62_9CHLO</name>